<evidence type="ECO:0000313" key="1">
    <source>
        <dbReference type="EMBL" id="SNT45976.1"/>
    </source>
</evidence>
<protein>
    <recommendedName>
        <fullName evidence="3">DUF2797 domain-containing protein</fullName>
    </recommendedName>
</protein>
<evidence type="ECO:0008006" key="3">
    <source>
        <dbReference type="Google" id="ProtNLM"/>
    </source>
</evidence>
<dbReference type="RefSeq" id="WP_245866192.1">
    <property type="nucleotide sequence ID" value="NZ_FZOW01000022.1"/>
</dbReference>
<proteinExistence type="predicted"/>
<dbReference type="Pfam" id="PF10977">
    <property type="entry name" value="DUF2797"/>
    <property type="match status" value="1"/>
</dbReference>
<reference evidence="2" key="1">
    <citation type="submission" date="2017-06" db="EMBL/GenBank/DDBJ databases">
        <authorList>
            <person name="Varghese N."/>
            <person name="Submissions S."/>
        </authorList>
    </citation>
    <scope>NUCLEOTIDE SEQUENCE [LARGE SCALE GENOMIC DNA]</scope>
    <source>
        <strain evidence="2">JCM 23211</strain>
    </source>
</reference>
<dbReference type="Proteomes" id="UP000198327">
    <property type="component" value="Unassembled WGS sequence"/>
</dbReference>
<gene>
    <name evidence="1" type="ORF">SAMN05421642_12244</name>
</gene>
<name>A0A239MT91_9NOCA</name>
<dbReference type="InterPro" id="IPR021246">
    <property type="entry name" value="DUF2797"/>
</dbReference>
<sequence length="268" mass="29086">MEYVELRGARIGFAALGAERWCTGRVAFGKNGSEYVPCPTQSPAEVGSQCEVCESKDPFRFVHTVHRGGFVSRDLEAHVMQPHWLYIATFANGVHKVGTAANTRKWGRLAEQGAICAQYVAWAADGKVIRVLEDQVTEVLQVRQAVRSSAKAAALAVPVDTARLESATAALAEKVRAVLGPGDDSFRVVDEAWRVAGFRDLASGNRVAYPNELTSGTHGFTVEACIGQTAVVEIEGESYVVDLHELKGRRVRFGDYDSTLEAVQSALF</sequence>
<dbReference type="EMBL" id="FZOW01000022">
    <property type="protein sequence ID" value="SNT45976.1"/>
    <property type="molecule type" value="Genomic_DNA"/>
</dbReference>
<dbReference type="AlphaFoldDB" id="A0A239MT91"/>
<evidence type="ECO:0000313" key="2">
    <source>
        <dbReference type="Proteomes" id="UP000198327"/>
    </source>
</evidence>
<organism evidence="1 2">
    <name type="scientific">Rhodococcoides kyotonense</name>
    <dbReference type="NCBI Taxonomy" id="398843"/>
    <lineage>
        <taxon>Bacteria</taxon>
        <taxon>Bacillati</taxon>
        <taxon>Actinomycetota</taxon>
        <taxon>Actinomycetes</taxon>
        <taxon>Mycobacteriales</taxon>
        <taxon>Nocardiaceae</taxon>
        <taxon>Rhodococcoides</taxon>
    </lineage>
</organism>
<accession>A0A239MT91</accession>
<keyword evidence="2" id="KW-1185">Reference proteome</keyword>